<keyword evidence="2" id="KW-1185">Reference proteome</keyword>
<evidence type="ECO:0000313" key="2">
    <source>
        <dbReference type="Proteomes" id="UP001174136"/>
    </source>
</evidence>
<reference evidence="1" key="1">
    <citation type="journal article" date="2023" name="Front. Mar. Sci.">
        <title>A new Merluccius polli reference genome to investigate the effects of global change in West African waters.</title>
        <authorList>
            <person name="Mateo J.L."/>
            <person name="Blanco-Fernandez C."/>
            <person name="Garcia-Vazquez E."/>
            <person name="Machado-Schiaffino G."/>
        </authorList>
    </citation>
    <scope>NUCLEOTIDE SEQUENCE</scope>
    <source>
        <strain evidence="1">C29</strain>
        <tissue evidence="1">Fin</tissue>
    </source>
</reference>
<dbReference type="Proteomes" id="UP001174136">
    <property type="component" value="Unassembled WGS sequence"/>
</dbReference>
<proteinExistence type="predicted"/>
<organism evidence="1 2">
    <name type="scientific">Merluccius polli</name>
    <name type="common">Benguela hake</name>
    <name type="synonym">Merluccius cadenati</name>
    <dbReference type="NCBI Taxonomy" id="89951"/>
    <lineage>
        <taxon>Eukaryota</taxon>
        <taxon>Metazoa</taxon>
        <taxon>Chordata</taxon>
        <taxon>Craniata</taxon>
        <taxon>Vertebrata</taxon>
        <taxon>Euteleostomi</taxon>
        <taxon>Actinopterygii</taxon>
        <taxon>Neopterygii</taxon>
        <taxon>Teleostei</taxon>
        <taxon>Neoteleostei</taxon>
        <taxon>Acanthomorphata</taxon>
        <taxon>Zeiogadaria</taxon>
        <taxon>Gadariae</taxon>
        <taxon>Gadiformes</taxon>
        <taxon>Gadoidei</taxon>
        <taxon>Merlucciidae</taxon>
        <taxon>Merluccius</taxon>
    </lineage>
</organism>
<name>A0AA47MJ15_MERPO</name>
<sequence length="220" mass="25023">MVLCYPKSFRDEIEGQIVGAGYDSLKRLPESCRPDNVKRVCKDAYGCINSEPELPPGETKQLQKQKQEELVKFKDKDAKKIERLMVETFPSQRRNILSGLKETEEFLKEWPFHCQEAGMRLHFKELTGVQLDVSFGESTATKFRRILRYFQFGKTESSSEARTILSQALAGGEETSAAVLMLVAHFKEQQDKMFINVDDTAIGVDVDTTKLNKTWTMAGV</sequence>
<gene>
    <name evidence="1" type="ORF">N1851_021974</name>
</gene>
<evidence type="ECO:0000313" key="1">
    <source>
        <dbReference type="EMBL" id="KAK0141030.1"/>
    </source>
</evidence>
<dbReference type="EMBL" id="JAOPHQ010003988">
    <property type="protein sequence ID" value="KAK0141030.1"/>
    <property type="molecule type" value="Genomic_DNA"/>
</dbReference>
<dbReference type="PANTHER" id="PTHR31025:SF22">
    <property type="entry name" value="IP13529P"/>
    <property type="match status" value="1"/>
</dbReference>
<accession>A0AA47MJ15</accession>
<comment type="caution">
    <text evidence="1">The sequence shown here is derived from an EMBL/GenBank/DDBJ whole genome shotgun (WGS) entry which is preliminary data.</text>
</comment>
<protein>
    <submittedName>
        <fullName evidence="1">Uncharacterized protein</fullName>
    </submittedName>
</protein>
<dbReference type="PANTHER" id="PTHR31025">
    <property type="entry name" value="SI:CH211-196P9.1-RELATED"/>
    <property type="match status" value="1"/>
</dbReference>
<dbReference type="AlphaFoldDB" id="A0AA47MJ15"/>